<comment type="caution">
    <text evidence="1">The sequence shown here is derived from an EMBL/GenBank/DDBJ whole genome shotgun (WGS) entry which is preliminary data.</text>
</comment>
<dbReference type="EMBL" id="JAAALK010000086">
    <property type="protein sequence ID" value="KAG8082229.1"/>
    <property type="molecule type" value="Genomic_DNA"/>
</dbReference>
<gene>
    <name evidence="1" type="ORF">GUJ93_ZPchr0014g46718</name>
</gene>
<reference evidence="1" key="1">
    <citation type="journal article" date="2021" name="bioRxiv">
        <title>Whole Genome Assembly and Annotation of Northern Wild Rice, Zizania palustris L., Supports a Whole Genome Duplication in the Zizania Genus.</title>
        <authorList>
            <person name="Haas M."/>
            <person name="Kono T."/>
            <person name="Macchietto M."/>
            <person name="Millas R."/>
            <person name="McGilp L."/>
            <person name="Shao M."/>
            <person name="Duquette J."/>
            <person name="Hirsch C.N."/>
            <person name="Kimball J."/>
        </authorList>
    </citation>
    <scope>NUCLEOTIDE SEQUENCE</scope>
    <source>
        <tissue evidence="1">Fresh leaf tissue</tissue>
    </source>
</reference>
<name>A0A8J5T9Z5_ZIZPA</name>
<accession>A0A8J5T9Z5</accession>
<organism evidence="1 2">
    <name type="scientific">Zizania palustris</name>
    <name type="common">Northern wild rice</name>
    <dbReference type="NCBI Taxonomy" id="103762"/>
    <lineage>
        <taxon>Eukaryota</taxon>
        <taxon>Viridiplantae</taxon>
        <taxon>Streptophyta</taxon>
        <taxon>Embryophyta</taxon>
        <taxon>Tracheophyta</taxon>
        <taxon>Spermatophyta</taxon>
        <taxon>Magnoliopsida</taxon>
        <taxon>Liliopsida</taxon>
        <taxon>Poales</taxon>
        <taxon>Poaceae</taxon>
        <taxon>BOP clade</taxon>
        <taxon>Oryzoideae</taxon>
        <taxon>Oryzeae</taxon>
        <taxon>Zizaniinae</taxon>
        <taxon>Zizania</taxon>
    </lineage>
</organism>
<sequence length="68" mass="7509">MVKACRDLGQTYLVAEISCSSWIELGTAIERVAYQFVVLARGLQTLLTKITGDSRVHALRAERDVLTA</sequence>
<dbReference type="AlphaFoldDB" id="A0A8J5T9Z5"/>
<keyword evidence="2" id="KW-1185">Reference proteome</keyword>
<dbReference type="Proteomes" id="UP000729402">
    <property type="component" value="Unassembled WGS sequence"/>
</dbReference>
<protein>
    <submittedName>
        <fullName evidence="1">Uncharacterized protein</fullName>
    </submittedName>
</protein>
<evidence type="ECO:0000313" key="2">
    <source>
        <dbReference type="Proteomes" id="UP000729402"/>
    </source>
</evidence>
<reference evidence="1" key="2">
    <citation type="submission" date="2021-02" db="EMBL/GenBank/DDBJ databases">
        <authorList>
            <person name="Kimball J.A."/>
            <person name="Haas M.W."/>
            <person name="Macchietto M."/>
            <person name="Kono T."/>
            <person name="Duquette J."/>
            <person name="Shao M."/>
        </authorList>
    </citation>
    <scope>NUCLEOTIDE SEQUENCE</scope>
    <source>
        <tissue evidence="1">Fresh leaf tissue</tissue>
    </source>
</reference>
<evidence type="ECO:0000313" key="1">
    <source>
        <dbReference type="EMBL" id="KAG8082229.1"/>
    </source>
</evidence>
<proteinExistence type="predicted"/>